<comment type="similarity">
    <text evidence="1">Belongs to the transglycosylase Slt family.</text>
</comment>
<dbReference type="CDD" id="cd00254">
    <property type="entry name" value="LT-like"/>
    <property type="match status" value="1"/>
</dbReference>
<proteinExistence type="inferred from homology"/>
<dbReference type="Gene3D" id="1.10.530.10">
    <property type="match status" value="1"/>
</dbReference>
<sequence length="230" mass="24897">MNKTLLVLACLWTGALLPAQAKSCGSYVKDGKTHQIPCSLGKDLKSSVAAGQTCKAEIKVNGLTVKLRHQCVVKPSGKTGAQSVVEPQGSMRERLNQLKATINTLAAKHGIEPALAHAVITVESAYRSDVVSSKGAIGLMQLMPNTASHLNVADPFDSRQNIDGGIRYLKELLGRFNGNTTLAIAAYNAGPSAVSKYGNQIPPYTETQNYVKHVSAYRDKYRQEWKSHIY</sequence>
<dbReference type="GO" id="GO:0016829">
    <property type="term" value="F:lyase activity"/>
    <property type="evidence" value="ECO:0007669"/>
    <property type="project" value="UniProtKB-KW"/>
</dbReference>
<dbReference type="PANTHER" id="PTHR37423">
    <property type="entry name" value="SOLUBLE LYTIC MUREIN TRANSGLYCOSYLASE-RELATED"/>
    <property type="match status" value="1"/>
</dbReference>
<dbReference type="EC" id="4.2.2.-" evidence="4"/>
<gene>
    <name evidence="4" type="primary">slt_3</name>
    <name evidence="4" type="ORF">NCTC10717_01967</name>
</gene>
<evidence type="ECO:0000259" key="3">
    <source>
        <dbReference type="Pfam" id="PF01464"/>
    </source>
</evidence>
<evidence type="ECO:0000313" key="5">
    <source>
        <dbReference type="Proteomes" id="UP000254575"/>
    </source>
</evidence>
<dbReference type="EMBL" id="UHIA01000004">
    <property type="protein sequence ID" value="SUO98226.1"/>
    <property type="molecule type" value="Genomic_DNA"/>
</dbReference>
<dbReference type="Pfam" id="PF01464">
    <property type="entry name" value="SLT"/>
    <property type="match status" value="1"/>
</dbReference>
<feature type="chain" id="PRO_5016657098" evidence="2">
    <location>
        <begin position="22"/>
        <end position="230"/>
    </location>
</feature>
<name>A0A380N1P9_9GAMM</name>
<reference evidence="4 5" key="1">
    <citation type="submission" date="2018-06" db="EMBL/GenBank/DDBJ databases">
        <authorList>
            <consortium name="Pathogen Informatics"/>
            <person name="Doyle S."/>
        </authorList>
    </citation>
    <scope>NUCLEOTIDE SEQUENCE [LARGE SCALE GENOMIC DNA]</scope>
    <source>
        <strain evidence="4 5">NCTC10717</strain>
    </source>
</reference>
<keyword evidence="2" id="KW-0732">Signal</keyword>
<feature type="domain" description="Transglycosylase SLT" evidence="3">
    <location>
        <begin position="102"/>
        <end position="200"/>
    </location>
</feature>
<protein>
    <submittedName>
        <fullName evidence="4">Soluble lytic murein transglycosylase</fullName>
        <ecNumber evidence="4">4.2.2.-</ecNumber>
    </submittedName>
</protein>
<evidence type="ECO:0000256" key="2">
    <source>
        <dbReference type="SAM" id="SignalP"/>
    </source>
</evidence>
<organism evidence="4 5">
    <name type="scientific">Suttonella indologenes</name>
    <dbReference type="NCBI Taxonomy" id="13276"/>
    <lineage>
        <taxon>Bacteria</taxon>
        <taxon>Pseudomonadati</taxon>
        <taxon>Pseudomonadota</taxon>
        <taxon>Gammaproteobacteria</taxon>
        <taxon>Cardiobacteriales</taxon>
        <taxon>Cardiobacteriaceae</taxon>
        <taxon>Suttonella</taxon>
    </lineage>
</organism>
<evidence type="ECO:0000313" key="4">
    <source>
        <dbReference type="EMBL" id="SUO98226.1"/>
    </source>
</evidence>
<dbReference type="AlphaFoldDB" id="A0A380N1P9"/>
<feature type="signal peptide" evidence="2">
    <location>
        <begin position="1"/>
        <end position="21"/>
    </location>
</feature>
<dbReference type="Proteomes" id="UP000254575">
    <property type="component" value="Unassembled WGS sequence"/>
</dbReference>
<evidence type="ECO:0000256" key="1">
    <source>
        <dbReference type="ARBA" id="ARBA00007734"/>
    </source>
</evidence>
<dbReference type="InterPro" id="IPR008258">
    <property type="entry name" value="Transglycosylase_SLT_dom_1"/>
</dbReference>
<dbReference type="PANTHER" id="PTHR37423:SF2">
    <property type="entry name" value="MEMBRANE-BOUND LYTIC MUREIN TRANSGLYCOSYLASE C"/>
    <property type="match status" value="1"/>
</dbReference>
<accession>A0A380N1P9</accession>
<keyword evidence="5" id="KW-1185">Reference proteome</keyword>
<keyword evidence="4" id="KW-0456">Lyase</keyword>
<dbReference type="SUPFAM" id="SSF53955">
    <property type="entry name" value="Lysozyme-like"/>
    <property type="match status" value="1"/>
</dbReference>
<dbReference type="RefSeq" id="WP_218564607.1">
    <property type="nucleotide sequence ID" value="NZ_UHIA01000004.1"/>
</dbReference>
<dbReference type="InterPro" id="IPR023346">
    <property type="entry name" value="Lysozyme-like_dom_sf"/>
</dbReference>